<evidence type="ECO:0000256" key="1">
    <source>
        <dbReference type="SAM" id="Phobius"/>
    </source>
</evidence>
<dbReference type="EMBL" id="CM017322">
    <property type="protein sequence ID" value="KAE8008167.1"/>
    <property type="molecule type" value="Genomic_DNA"/>
</dbReference>
<feature type="transmembrane region" description="Helical" evidence="1">
    <location>
        <begin position="46"/>
        <end position="65"/>
    </location>
</feature>
<reference evidence="2 3" key="1">
    <citation type="submission" date="2019-06" db="EMBL/GenBank/DDBJ databases">
        <title>A chromosomal-level reference genome of Carpinus fangiana (Coryloideae, Betulaceae).</title>
        <authorList>
            <person name="Yang X."/>
            <person name="Wang Z."/>
            <person name="Zhang L."/>
            <person name="Hao G."/>
            <person name="Liu J."/>
            <person name="Yang Y."/>
        </authorList>
    </citation>
    <scope>NUCLEOTIDE SEQUENCE [LARGE SCALE GENOMIC DNA]</scope>
    <source>
        <strain evidence="2">Cfa_2016G</strain>
        <tissue evidence="2">Leaf</tissue>
    </source>
</reference>
<keyword evidence="1" id="KW-0472">Membrane</keyword>
<dbReference type="Proteomes" id="UP000327013">
    <property type="component" value="Chromosome 2"/>
</dbReference>
<sequence length="170" mass="19818">MSFPWAPSACRPIQNVDATSKTLKPTHLQILHKSLSLLDQLTFPRFFLFFNPIFLSPFLVNKAIITRRSKSNEQSKLMHYIYMLSPIRIISKATEFYVKSMVDCAGRVEHGVVVGNPIARVRRLPNDDEVLRQLPRKVSKRKVDNKASFDMHRQQEVRKPIWMLVQWGEL</sequence>
<keyword evidence="1" id="KW-1133">Transmembrane helix</keyword>
<evidence type="ECO:0000313" key="2">
    <source>
        <dbReference type="EMBL" id="KAE8008167.1"/>
    </source>
</evidence>
<gene>
    <name evidence="2" type="ORF">FH972_004707</name>
</gene>
<dbReference type="AlphaFoldDB" id="A0A5N6QM00"/>
<protein>
    <submittedName>
        <fullName evidence="2">Uncharacterized protein</fullName>
    </submittedName>
</protein>
<name>A0A5N6QM00_9ROSI</name>
<keyword evidence="3" id="KW-1185">Reference proteome</keyword>
<dbReference type="OrthoDB" id="694638at2759"/>
<accession>A0A5N6QM00</accession>
<organism evidence="2 3">
    <name type="scientific">Carpinus fangiana</name>
    <dbReference type="NCBI Taxonomy" id="176857"/>
    <lineage>
        <taxon>Eukaryota</taxon>
        <taxon>Viridiplantae</taxon>
        <taxon>Streptophyta</taxon>
        <taxon>Embryophyta</taxon>
        <taxon>Tracheophyta</taxon>
        <taxon>Spermatophyta</taxon>
        <taxon>Magnoliopsida</taxon>
        <taxon>eudicotyledons</taxon>
        <taxon>Gunneridae</taxon>
        <taxon>Pentapetalae</taxon>
        <taxon>rosids</taxon>
        <taxon>fabids</taxon>
        <taxon>Fagales</taxon>
        <taxon>Betulaceae</taxon>
        <taxon>Carpinus</taxon>
    </lineage>
</organism>
<proteinExistence type="predicted"/>
<evidence type="ECO:0000313" key="3">
    <source>
        <dbReference type="Proteomes" id="UP000327013"/>
    </source>
</evidence>
<keyword evidence="1" id="KW-0812">Transmembrane</keyword>
<dbReference type="PANTHER" id="PTHR33526:SF20">
    <property type="entry name" value="VQ DOMAIN-CONTAINING PROTEIN"/>
    <property type="match status" value="1"/>
</dbReference>
<dbReference type="PANTHER" id="PTHR33526">
    <property type="entry name" value="OS07G0123800 PROTEIN"/>
    <property type="match status" value="1"/>
</dbReference>